<evidence type="ECO:0000313" key="2">
    <source>
        <dbReference type="EMBL" id="OXA64999.1"/>
    </source>
</evidence>
<feature type="chain" id="PRO_5012330283" evidence="1">
    <location>
        <begin position="19"/>
        <end position="156"/>
    </location>
</feature>
<evidence type="ECO:0000313" key="3">
    <source>
        <dbReference type="Proteomes" id="UP000198287"/>
    </source>
</evidence>
<accession>A0A226F5D5</accession>
<keyword evidence="3" id="KW-1185">Reference proteome</keyword>
<dbReference type="OMA" id="CPANAVQ"/>
<dbReference type="GO" id="GO:0006629">
    <property type="term" value="P:lipid metabolic process"/>
    <property type="evidence" value="ECO:0007669"/>
    <property type="project" value="TreeGrafter"/>
</dbReference>
<feature type="non-terminal residue" evidence="2">
    <location>
        <position position="156"/>
    </location>
</feature>
<dbReference type="GO" id="GO:0000302">
    <property type="term" value="P:response to reactive oxygen species"/>
    <property type="evidence" value="ECO:0007669"/>
    <property type="project" value="TreeGrafter"/>
</dbReference>
<feature type="signal peptide" evidence="1">
    <location>
        <begin position="1"/>
        <end position="18"/>
    </location>
</feature>
<dbReference type="PIRSF" id="PIRSF036893">
    <property type="entry name" value="Lipocalin_ApoD"/>
    <property type="match status" value="1"/>
</dbReference>
<dbReference type="GO" id="GO:0005737">
    <property type="term" value="C:cytoplasm"/>
    <property type="evidence" value="ECO:0007669"/>
    <property type="project" value="TreeGrafter"/>
</dbReference>
<dbReference type="InterPro" id="IPR012674">
    <property type="entry name" value="Calycin"/>
</dbReference>
<dbReference type="EMBL" id="LNIX01000001">
    <property type="protein sequence ID" value="OXA64999.1"/>
    <property type="molecule type" value="Genomic_DNA"/>
</dbReference>
<sequence length="156" mass="17565">MNAYIFALLLLWGEIVVSQIPLPGSCPDIPPFKNLNLEKYPGNWYEVEKYFFALEASGTCISVNYTANHDGTLNTQIRFTESVSGNKIAFPGKTIFLDPDTAGSGKTGNMQLTLSIINPYYLQTEVQKTYIYKLIDTDYVNYAIKWSCLPLMGVHF</sequence>
<dbReference type="Proteomes" id="UP000198287">
    <property type="component" value="Unassembled WGS sequence"/>
</dbReference>
<name>A0A226F5D5_FOLCA</name>
<dbReference type="PANTHER" id="PTHR10612">
    <property type="entry name" value="APOLIPOPROTEIN D"/>
    <property type="match status" value="1"/>
</dbReference>
<protein>
    <submittedName>
        <fullName evidence="2">Lopap</fullName>
    </submittedName>
</protein>
<dbReference type="AlphaFoldDB" id="A0A226F5D5"/>
<reference evidence="2 3" key="1">
    <citation type="submission" date="2015-12" db="EMBL/GenBank/DDBJ databases">
        <title>The genome of Folsomia candida.</title>
        <authorList>
            <person name="Faddeeva A."/>
            <person name="Derks M.F."/>
            <person name="Anvar Y."/>
            <person name="Smit S."/>
            <person name="Van Straalen N."/>
            <person name="Roelofs D."/>
        </authorList>
    </citation>
    <scope>NUCLEOTIDE SEQUENCE [LARGE SCALE GENOMIC DNA]</scope>
    <source>
        <strain evidence="2 3">VU population</strain>
        <tissue evidence="2">Whole body</tissue>
    </source>
</reference>
<dbReference type="InterPro" id="IPR022271">
    <property type="entry name" value="Lipocalin_ApoD"/>
</dbReference>
<dbReference type="Gene3D" id="2.40.128.20">
    <property type="match status" value="1"/>
</dbReference>
<gene>
    <name evidence="2" type="ORF">Fcan01_01794</name>
</gene>
<keyword evidence="1" id="KW-0732">Signal</keyword>
<dbReference type="PANTHER" id="PTHR10612:SF34">
    <property type="entry name" value="APOLIPOPROTEIN D"/>
    <property type="match status" value="1"/>
</dbReference>
<proteinExistence type="predicted"/>
<organism evidence="2 3">
    <name type="scientific">Folsomia candida</name>
    <name type="common">Springtail</name>
    <dbReference type="NCBI Taxonomy" id="158441"/>
    <lineage>
        <taxon>Eukaryota</taxon>
        <taxon>Metazoa</taxon>
        <taxon>Ecdysozoa</taxon>
        <taxon>Arthropoda</taxon>
        <taxon>Hexapoda</taxon>
        <taxon>Collembola</taxon>
        <taxon>Entomobryomorpha</taxon>
        <taxon>Isotomoidea</taxon>
        <taxon>Isotomidae</taxon>
        <taxon>Proisotominae</taxon>
        <taxon>Folsomia</taxon>
    </lineage>
</organism>
<evidence type="ECO:0000256" key="1">
    <source>
        <dbReference type="SAM" id="SignalP"/>
    </source>
</evidence>
<comment type="caution">
    <text evidence="2">The sequence shown here is derived from an EMBL/GenBank/DDBJ whole genome shotgun (WGS) entry which is preliminary data.</text>
</comment>
<dbReference type="SUPFAM" id="SSF50814">
    <property type="entry name" value="Lipocalins"/>
    <property type="match status" value="1"/>
</dbReference>